<accession>A0A7K3LTD6</accession>
<dbReference type="SUPFAM" id="SSF51735">
    <property type="entry name" value="NAD(P)-binding Rossmann-fold domains"/>
    <property type="match status" value="1"/>
</dbReference>
<evidence type="ECO:0000256" key="2">
    <source>
        <dbReference type="ARBA" id="ARBA00023002"/>
    </source>
</evidence>
<feature type="domain" description="Ketoreductase" evidence="3">
    <location>
        <begin position="5"/>
        <end position="184"/>
    </location>
</feature>
<dbReference type="GO" id="GO:0016491">
    <property type="term" value="F:oxidoreductase activity"/>
    <property type="evidence" value="ECO:0007669"/>
    <property type="project" value="UniProtKB-KW"/>
</dbReference>
<dbReference type="InterPro" id="IPR020904">
    <property type="entry name" value="Sc_DH/Rdtase_CS"/>
</dbReference>
<dbReference type="PROSITE" id="PS00061">
    <property type="entry name" value="ADH_SHORT"/>
    <property type="match status" value="1"/>
</dbReference>
<keyword evidence="2" id="KW-0560">Oxidoreductase</keyword>
<dbReference type="CDD" id="cd05233">
    <property type="entry name" value="SDR_c"/>
    <property type="match status" value="1"/>
</dbReference>
<dbReference type="InterPro" id="IPR036291">
    <property type="entry name" value="NAD(P)-bd_dom_sf"/>
</dbReference>
<dbReference type="Pfam" id="PF13561">
    <property type="entry name" value="adh_short_C2"/>
    <property type="match status" value="1"/>
</dbReference>
<evidence type="ECO:0000313" key="5">
    <source>
        <dbReference type="Proteomes" id="UP000466307"/>
    </source>
</evidence>
<protein>
    <submittedName>
        <fullName evidence="4">SDR family oxidoreductase</fullName>
    </submittedName>
</protein>
<dbReference type="SMART" id="SM00822">
    <property type="entry name" value="PKS_KR"/>
    <property type="match status" value="1"/>
</dbReference>
<dbReference type="PANTHER" id="PTHR43669:SF3">
    <property type="entry name" value="ALCOHOL DEHYDROGENASE, PUTATIVE (AFU_ORTHOLOGUE AFUA_3G03445)-RELATED"/>
    <property type="match status" value="1"/>
</dbReference>
<dbReference type="PRINTS" id="PR00080">
    <property type="entry name" value="SDRFAMILY"/>
</dbReference>
<comment type="similarity">
    <text evidence="1">Belongs to the short-chain dehydrogenases/reductases (SDR) family.</text>
</comment>
<evidence type="ECO:0000313" key="4">
    <source>
        <dbReference type="EMBL" id="NDK91510.1"/>
    </source>
</evidence>
<comment type="caution">
    <text evidence="4">The sequence shown here is derived from an EMBL/GenBank/DDBJ whole genome shotgun (WGS) entry which is preliminary data.</text>
</comment>
<dbReference type="InterPro" id="IPR057326">
    <property type="entry name" value="KR_dom"/>
</dbReference>
<dbReference type="EMBL" id="JAADZU010000071">
    <property type="protein sequence ID" value="NDK91510.1"/>
    <property type="molecule type" value="Genomic_DNA"/>
</dbReference>
<dbReference type="PRINTS" id="PR00081">
    <property type="entry name" value="GDHRDH"/>
</dbReference>
<reference evidence="4 5" key="1">
    <citation type="submission" date="2020-01" db="EMBL/GenBank/DDBJ databases">
        <title>Investigation of new actinobacteria for the biodesulphurisation of diesel fuel.</title>
        <authorList>
            <person name="Athi Narayanan S.M."/>
        </authorList>
    </citation>
    <scope>NUCLEOTIDE SEQUENCE [LARGE SCALE GENOMIC DNA]</scope>
    <source>
        <strain evidence="4 5">213E</strain>
    </source>
</reference>
<keyword evidence="5" id="KW-1185">Reference proteome</keyword>
<organism evidence="4 5">
    <name type="scientific">Gordonia desulfuricans</name>
    <dbReference type="NCBI Taxonomy" id="89051"/>
    <lineage>
        <taxon>Bacteria</taxon>
        <taxon>Bacillati</taxon>
        <taxon>Actinomycetota</taxon>
        <taxon>Actinomycetes</taxon>
        <taxon>Mycobacteriales</taxon>
        <taxon>Gordoniaceae</taxon>
        <taxon>Gordonia</taxon>
    </lineage>
</organism>
<dbReference type="PANTHER" id="PTHR43669">
    <property type="entry name" value="5-KETO-D-GLUCONATE 5-REDUCTASE"/>
    <property type="match status" value="1"/>
</dbReference>
<dbReference type="AlphaFoldDB" id="A0A7K3LTD6"/>
<evidence type="ECO:0000259" key="3">
    <source>
        <dbReference type="SMART" id="SM00822"/>
    </source>
</evidence>
<dbReference type="FunFam" id="3.40.50.720:FF:000084">
    <property type="entry name" value="Short-chain dehydrogenase reductase"/>
    <property type="match status" value="1"/>
</dbReference>
<dbReference type="RefSeq" id="WP_059039090.1">
    <property type="nucleotide sequence ID" value="NZ_JAADZU010000071.1"/>
</dbReference>
<dbReference type="Gene3D" id="3.40.50.720">
    <property type="entry name" value="NAD(P)-binding Rossmann-like Domain"/>
    <property type="match status" value="1"/>
</dbReference>
<proteinExistence type="inferred from homology"/>
<gene>
    <name evidence="4" type="ORF">GYA93_18280</name>
</gene>
<name>A0A7K3LTD6_9ACTN</name>
<dbReference type="InterPro" id="IPR002347">
    <property type="entry name" value="SDR_fam"/>
</dbReference>
<dbReference type="Proteomes" id="UP000466307">
    <property type="component" value="Unassembled WGS sequence"/>
</dbReference>
<evidence type="ECO:0000256" key="1">
    <source>
        <dbReference type="ARBA" id="ARBA00006484"/>
    </source>
</evidence>
<sequence>MNQTRTAVITGGTSGIGRAVAESLAASGVQVVVASRDAERCEKTAMSLRNNGGNAIGVPTDVADPSAVRRLMETANTEFGSVDILVAAAGALVKGPLESITQDVLEHAFQVNVFGAIHAAREVVPAMRERGHGRIVVISSVLGSVGITHRSVYAATKGALAQFARSLAGELAGTGVTVNTVAPGPIAKDQPGAAPDPAIDPAPSLMIDHETLVGRWGEPDDVARVVQLLVDDPTGFVTGAFWPVDGGYTAH</sequence>